<feature type="transmembrane region" description="Helical" evidence="7">
    <location>
        <begin position="178"/>
        <end position="199"/>
    </location>
</feature>
<dbReference type="Gramene" id="ERM94386">
    <property type="protein sequence ID" value="ERM94386"/>
    <property type="gene ID" value="AMTR_s00010p00251810"/>
</dbReference>
<dbReference type="PANTHER" id="PTHR22950:SF698">
    <property type="entry name" value="AMINO ACID TRANSPORTER TRANSMEMBRANE DOMAIN-CONTAINING PROTEIN"/>
    <property type="match status" value="1"/>
</dbReference>
<keyword evidence="3" id="KW-0029">Amino-acid transport</keyword>
<dbReference type="EMBL" id="KI397513">
    <property type="protein sequence ID" value="ERM94386.1"/>
    <property type="molecule type" value="Genomic_DNA"/>
</dbReference>
<feature type="domain" description="Amino acid transporter transmembrane" evidence="8">
    <location>
        <begin position="34"/>
        <end position="327"/>
    </location>
</feature>
<reference evidence="10" key="1">
    <citation type="journal article" date="2013" name="Science">
        <title>The Amborella genome and the evolution of flowering plants.</title>
        <authorList>
            <consortium name="Amborella Genome Project"/>
        </authorList>
    </citation>
    <scope>NUCLEOTIDE SEQUENCE [LARGE SCALE GENOMIC DNA]</scope>
</reference>
<evidence type="ECO:0000256" key="1">
    <source>
        <dbReference type="ARBA" id="ARBA00004141"/>
    </source>
</evidence>
<evidence type="ECO:0000256" key="7">
    <source>
        <dbReference type="SAM" id="Phobius"/>
    </source>
</evidence>
<feature type="transmembrane region" description="Helical" evidence="7">
    <location>
        <begin position="106"/>
        <end position="132"/>
    </location>
</feature>
<proteinExistence type="predicted"/>
<evidence type="ECO:0000259" key="8">
    <source>
        <dbReference type="Pfam" id="PF01490"/>
    </source>
</evidence>
<dbReference type="PANTHER" id="PTHR22950">
    <property type="entry name" value="AMINO ACID TRANSPORTER"/>
    <property type="match status" value="1"/>
</dbReference>
<accession>W1NFX2</accession>
<dbReference type="eggNOG" id="KOG1303">
    <property type="taxonomic scope" value="Eukaryota"/>
</dbReference>
<name>W1NFX2_AMBTC</name>
<dbReference type="AlphaFoldDB" id="W1NFX2"/>
<keyword evidence="10" id="KW-1185">Reference proteome</keyword>
<dbReference type="GO" id="GO:0003333">
    <property type="term" value="P:amino acid transmembrane transport"/>
    <property type="evidence" value="ECO:0000318"/>
    <property type="project" value="GO_Central"/>
</dbReference>
<protein>
    <recommendedName>
        <fullName evidence="8">Amino acid transporter transmembrane domain-containing protein</fullName>
    </recommendedName>
</protein>
<feature type="transmembrane region" description="Helical" evidence="7">
    <location>
        <begin position="253"/>
        <end position="276"/>
    </location>
</feature>
<dbReference type="OMA" id="LASNQRF"/>
<feature type="transmembrane region" description="Helical" evidence="7">
    <location>
        <begin position="219"/>
        <end position="241"/>
    </location>
</feature>
<feature type="transmembrane region" description="Helical" evidence="7">
    <location>
        <begin position="66"/>
        <end position="85"/>
    </location>
</feature>
<feature type="transmembrane region" description="Helical" evidence="7">
    <location>
        <begin position="152"/>
        <end position="171"/>
    </location>
</feature>
<feature type="transmembrane region" description="Helical" evidence="7">
    <location>
        <begin position="41"/>
        <end position="60"/>
    </location>
</feature>
<organism evidence="9 10">
    <name type="scientific">Amborella trichopoda</name>
    <dbReference type="NCBI Taxonomy" id="13333"/>
    <lineage>
        <taxon>Eukaryota</taxon>
        <taxon>Viridiplantae</taxon>
        <taxon>Streptophyta</taxon>
        <taxon>Embryophyta</taxon>
        <taxon>Tracheophyta</taxon>
        <taxon>Spermatophyta</taxon>
        <taxon>Magnoliopsida</taxon>
        <taxon>Amborellales</taxon>
        <taxon>Amborellaceae</taxon>
        <taxon>Amborella</taxon>
    </lineage>
</organism>
<keyword evidence="2 7" id="KW-0812">Transmembrane</keyword>
<dbReference type="GO" id="GO:0016020">
    <property type="term" value="C:membrane"/>
    <property type="evidence" value="ECO:0000318"/>
    <property type="project" value="GO_Central"/>
</dbReference>
<dbReference type="HOGENOM" id="CLU_009646_1_1_1"/>
<evidence type="ECO:0000313" key="9">
    <source>
        <dbReference type="EMBL" id="ERM94386.1"/>
    </source>
</evidence>
<feature type="region of interest" description="Disordered" evidence="6">
    <location>
        <begin position="1"/>
        <end position="20"/>
    </location>
</feature>
<feature type="compositionally biased region" description="Polar residues" evidence="6">
    <location>
        <begin position="1"/>
        <end position="16"/>
    </location>
</feature>
<comment type="subcellular location">
    <subcellularLocation>
        <location evidence="1">Membrane</location>
        <topology evidence="1">Multi-pass membrane protein</topology>
    </subcellularLocation>
</comment>
<evidence type="ECO:0000313" key="10">
    <source>
        <dbReference type="Proteomes" id="UP000017836"/>
    </source>
</evidence>
<evidence type="ECO:0000256" key="3">
    <source>
        <dbReference type="ARBA" id="ARBA00022970"/>
    </source>
</evidence>
<keyword evidence="5 7" id="KW-0472">Membrane</keyword>
<evidence type="ECO:0000256" key="5">
    <source>
        <dbReference type="ARBA" id="ARBA00023136"/>
    </source>
</evidence>
<evidence type="ECO:0000256" key="6">
    <source>
        <dbReference type="SAM" id="MobiDB-lite"/>
    </source>
</evidence>
<dbReference type="GO" id="GO:0015171">
    <property type="term" value="F:amino acid transmembrane transporter activity"/>
    <property type="evidence" value="ECO:0000318"/>
    <property type="project" value="GO_Central"/>
</dbReference>
<dbReference type="InterPro" id="IPR013057">
    <property type="entry name" value="AA_transpt_TM"/>
</dbReference>
<gene>
    <name evidence="9" type="ORF">AMTR_s00010p00251810</name>
</gene>
<sequence>MDPTSSVHQHPKTVSSLEPDEEAQQHQEIHYAKGTTFSKTCFNMLNALSGIGILSISYALSEAGWAGLALLFLVAIVCCYTGILLQRCMDTDTNIQTYPDIADRAFGYYGQVILSVFFYLELYLVAIEFLILEGDNLAKLFPSLSFEVAGWTIERTQGFIILSALIILPTAFLRSLDLLAYVSASGILASLVVIASVTSSGLVDGVGFHSKGRALNPSGIPSAISLFAFCYCGHAVFPTICSSMKDRTKFSKVLILSFTISTLIYGSMGILGYLMYGEEVKSQVTLNLPNGKLSSKIAIYTTLINPFTKYALVVTPIASAIEDALPSTKSSSFFDFPMHMLPQAVWDLKDLQTGADVYMWDFRLDQLLWHCLGPTWASAKMTWAKLEGLAGPVASPKFIKS</sequence>
<dbReference type="Pfam" id="PF01490">
    <property type="entry name" value="Aa_trans"/>
    <property type="match status" value="1"/>
</dbReference>
<evidence type="ECO:0000256" key="4">
    <source>
        <dbReference type="ARBA" id="ARBA00022989"/>
    </source>
</evidence>
<keyword evidence="4 7" id="KW-1133">Transmembrane helix</keyword>
<evidence type="ECO:0000256" key="2">
    <source>
        <dbReference type="ARBA" id="ARBA00022692"/>
    </source>
</evidence>
<keyword evidence="3" id="KW-0813">Transport</keyword>
<dbReference type="GO" id="GO:0031090">
    <property type="term" value="C:organelle membrane"/>
    <property type="evidence" value="ECO:0007669"/>
    <property type="project" value="UniProtKB-ARBA"/>
</dbReference>
<dbReference type="Proteomes" id="UP000017836">
    <property type="component" value="Unassembled WGS sequence"/>
</dbReference>